<evidence type="ECO:0000256" key="1">
    <source>
        <dbReference type="ARBA" id="ARBA00000215"/>
    </source>
</evidence>
<name>A0A8K0KH16_LADFU</name>
<feature type="transmembrane region" description="Helical" evidence="9">
    <location>
        <begin position="201"/>
        <end position="222"/>
    </location>
</feature>
<feature type="region of interest" description="Disordered" evidence="10">
    <location>
        <begin position="154"/>
        <end position="194"/>
    </location>
</feature>
<dbReference type="Proteomes" id="UP000792457">
    <property type="component" value="Unassembled WGS sequence"/>
</dbReference>
<evidence type="ECO:0000256" key="7">
    <source>
        <dbReference type="ARBA" id="ARBA00022989"/>
    </source>
</evidence>
<proteinExistence type="inferred from homology"/>
<accession>A0A8K0KH16</accession>
<comment type="caution">
    <text evidence="11">The sequence shown here is derived from an EMBL/GenBank/DDBJ whole genome shotgun (WGS) entry which is preliminary data.</text>
</comment>
<dbReference type="GO" id="GO:0032217">
    <property type="term" value="F:riboflavin transmembrane transporter activity"/>
    <property type="evidence" value="ECO:0007669"/>
    <property type="project" value="UniProtKB-UniRule"/>
</dbReference>
<evidence type="ECO:0000256" key="5">
    <source>
        <dbReference type="ARBA" id="ARBA00022475"/>
    </source>
</evidence>
<feature type="transmembrane region" description="Helical" evidence="9">
    <location>
        <begin position="53"/>
        <end position="76"/>
    </location>
</feature>
<feature type="compositionally biased region" description="Basic and acidic residues" evidence="10">
    <location>
        <begin position="166"/>
        <end position="179"/>
    </location>
</feature>
<evidence type="ECO:0000256" key="8">
    <source>
        <dbReference type="ARBA" id="ARBA00023136"/>
    </source>
</evidence>
<keyword evidence="12" id="KW-1185">Reference proteome</keyword>
<comment type="function">
    <text evidence="9">Plasma membrane transporter mediating the uptake by cells of the water soluble vitamin B2/riboflavin that plays a key role in biochemical oxidation-reduction reactions of the carbohydrate, lipid, and amino acid metabolism.</text>
</comment>
<sequence length="372" mass="39586">MQKKPFLLHNLLQARRFASRAFTIYAVLAVGAAASIALAFTWDKPVGGKSWPIIILTFFFALVGCTSSVLFIPFMAAFRPRSLAAYFTGEGIGGLLPGVIALVQGVGGEANCDENGVPVQPTPLFSSTVYFCCLFVLMLSSIIGFGILEMKGRESPDDSEVPPQPKEGEDKGGEQRSDSDETGTSGEVTEMGPPPLGTPQLAFLLVISGWVCLLANGLLPGIQSYSCAPYGNVAYHLSATLAAMANPATCLLAFFTPLRHTFSLSRSSPPHFKLCLKRYGKCDTTYRSILSALTIEEDLVLIWIGLTVGAVYAKVGAAGALQEADSMQHGKTTGRGPLLWYGGFTQAGSAIGSLIAFLAVTEWNLFVPHSPC</sequence>
<keyword evidence="6 9" id="KW-0812">Transmembrane</keyword>
<keyword evidence="5 9" id="KW-1003">Cell membrane</keyword>
<dbReference type="GO" id="GO:0005886">
    <property type="term" value="C:plasma membrane"/>
    <property type="evidence" value="ECO:0007669"/>
    <property type="project" value="UniProtKB-SubCell"/>
</dbReference>
<dbReference type="InterPro" id="IPR009357">
    <property type="entry name" value="Riboflavin_transptr"/>
</dbReference>
<dbReference type="AlphaFoldDB" id="A0A8K0KH16"/>
<gene>
    <name evidence="11" type="ORF">J437_LFUL009983</name>
</gene>
<feature type="transmembrane region" description="Helical" evidence="9">
    <location>
        <begin position="338"/>
        <end position="360"/>
    </location>
</feature>
<comment type="catalytic activity">
    <reaction evidence="1 9">
        <text>riboflavin(in) = riboflavin(out)</text>
        <dbReference type="Rhea" id="RHEA:35015"/>
        <dbReference type="ChEBI" id="CHEBI:57986"/>
    </reaction>
</comment>
<feature type="transmembrane region" description="Helical" evidence="9">
    <location>
        <begin position="21"/>
        <end position="41"/>
    </location>
</feature>
<evidence type="ECO:0000313" key="11">
    <source>
        <dbReference type="EMBL" id="KAG8234745.1"/>
    </source>
</evidence>
<reference evidence="11" key="2">
    <citation type="submission" date="2017-10" db="EMBL/GenBank/DDBJ databases">
        <title>Ladona fulva Genome sequencing and assembly.</title>
        <authorList>
            <person name="Murali S."/>
            <person name="Richards S."/>
            <person name="Bandaranaike D."/>
            <person name="Bellair M."/>
            <person name="Blankenburg K."/>
            <person name="Chao H."/>
            <person name="Dinh H."/>
            <person name="Doddapaneni H."/>
            <person name="Dugan-Rocha S."/>
            <person name="Elkadiri S."/>
            <person name="Gnanaolivu R."/>
            <person name="Hernandez B."/>
            <person name="Skinner E."/>
            <person name="Javaid M."/>
            <person name="Lee S."/>
            <person name="Li M."/>
            <person name="Ming W."/>
            <person name="Munidasa M."/>
            <person name="Muniz J."/>
            <person name="Nguyen L."/>
            <person name="Hughes D."/>
            <person name="Osuji N."/>
            <person name="Pu L.-L."/>
            <person name="Puazo M."/>
            <person name="Qu C."/>
            <person name="Quiroz J."/>
            <person name="Raj R."/>
            <person name="Weissenberger G."/>
            <person name="Xin Y."/>
            <person name="Zou X."/>
            <person name="Han Y."/>
            <person name="Worley K."/>
            <person name="Muzny D."/>
            <person name="Gibbs R."/>
        </authorList>
    </citation>
    <scope>NUCLEOTIDE SEQUENCE</scope>
    <source>
        <strain evidence="11">Sampled in the wild</strain>
    </source>
</reference>
<evidence type="ECO:0000313" key="12">
    <source>
        <dbReference type="Proteomes" id="UP000792457"/>
    </source>
</evidence>
<keyword evidence="7 9" id="KW-1133">Transmembrane helix</keyword>
<organism evidence="11 12">
    <name type="scientific">Ladona fulva</name>
    <name type="common">Scarce chaser dragonfly</name>
    <name type="synonym">Libellula fulva</name>
    <dbReference type="NCBI Taxonomy" id="123851"/>
    <lineage>
        <taxon>Eukaryota</taxon>
        <taxon>Metazoa</taxon>
        <taxon>Ecdysozoa</taxon>
        <taxon>Arthropoda</taxon>
        <taxon>Hexapoda</taxon>
        <taxon>Insecta</taxon>
        <taxon>Pterygota</taxon>
        <taxon>Palaeoptera</taxon>
        <taxon>Odonata</taxon>
        <taxon>Epiprocta</taxon>
        <taxon>Anisoptera</taxon>
        <taxon>Libelluloidea</taxon>
        <taxon>Libellulidae</taxon>
        <taxon>Ladona</taxon>
    </lineage>
</organism>
<dbReference type="PANTHER" id="PTHR12929">
    <property type="entry name" value="SOLUTE CARRIER FAMILY 52"/>
    <property type="match status" value="1"/>
</dbReference>
<evidence type="ECO:0000256" key="4">
    <source>
        <dbReference type="ARBA" id="ARBA00022448"/>
    </source>
</evidence>
<evidence type="ECO:0000256" key="9">
    <source>
        <dbReference type="RuleBase" id="RU368035"/>
    </source>
</evidence>
<evidence type="ECO:0000256" key="3">
    <source>
        <dbReference type="ARBA" id="ARBA00006366"/>
    </source>
</evidence>
<dbReference type="PANTHER" id="PTHR12929:SF10">
    <property type="entry name" value="RIBOFLAVIN TRANSPORTER"/>
    <property type="match status" value="1"/>
</dbReference>
<evidence type="ECO:0000256" key="10">
    <source>
        <dbReference type="SAM" id="MobiDB-lite"/>
    </source>
</evidence>
<keyword evidence="8 9" id="KW-0472">Membrane</keyword>
<protein>
    <recommendedName>
        <fullName evidence="9">Riboflavin transporter</fullName>
    </recommendedName>
</protein>
<feature type="transmembrane region" description="Helical" evidence="9">
    <location>
        <begin position="83"/>
        <end position="107"/>
    </location>
</feature>
<evidence type="ECO:0000256" key="2">
    <source>
        <dbReference type="ARBA" id="ARBA00004651"/>
    </source>
</evidence>
<comment type="caution">
    <text evidence="9">Lacks conserved residue(s) required for the propagation of feature annotation.</text>
</comment>
<feature type="transmembrane region" description="Helical" evidence="9">
    <location>
        <begin position="127"/>
        <end position="148"/>
    </location>
</feature>
<feature type="transmembrane region" description="Helical" evidence="9">
    <location>
        <begin position="234"/>
        <end position="256"/>
    </location>
</feature>
<reference evidence="11" key="1">
    <citation type="submission" date="2013-04" db="EMBL/GenBank/DDBJ databases">
        <authorList>
            <person name="Qu J."/>
            <person name="Murali S.C."/>
            <person name="Bandaranaike D."/>
            <person name="Bellair M."/>
            <person name="Blankenburg K."/>
            <person name="Chao H."/>
            <person name="Dinh H."/>
            <person name="Doddapaneni H."/>
            <person name="Downs B."/>
            <person name="Dugan-Rocha S."/>
            <person name="Elkadiri S."/>
            <person name="Gnanaolivu R.D."/>
            <person name="Hernandez B."/>
            <person name="Javaid M."/>
            <person name="Jayaseelan J.C."/>
            <person name="Lee S."/>
            <person name="Li M."/>
            <person name="Ming W."/>
            <person name="Munidasa M."/>
            <person name="Muniz J."/>
            <person name="Nguyen L."/>
            <person name="Ongeri F."/>
            <person name="Osuji N."/>
            <person name="Pu L.-L."/>
            <person name="Puazo M."/>
            <person name="Qu C."/>
            <person name="Quiroz J."/>
            <person name="Raj R."/>
            <person name="Weissenberger G."/>
            <person name="Xin Y."/>
            <person name="Zou X."/>
            <person name="Han Y."/>
            <person name="Richards S."/>
            <person name="Worley K."/>
            <person name="Muzny D."/>
            <person name="Gibbs R."/>
        </authorList>
    </citation>
    <scope>NUCLEOTIDE SEQUENCE</scope>
    <source>
        <strain evidence="11">Sampled in the wild</strain>
    </source>
</reference>
<comment type="similarity">
    <text evidence="3 9">Belongs to the riboflavin transporter family.</text>
</comment>
<dbReference type="EMBL" id="KZ308842">
    <property type="protein sequence ID" value="KAG8234745.1"/>
    <property type="molecule type" value="Genomic_DNA"/>
</dbReference>
<keyword evidence="4 9" id="KW-0813">Transport</keyword>
<dbReference type="OrthoDB" id="9995836at2759"/>
<comment type="subcellular location">
    <subcellularLocation>
        <location evidence="2 9">Cell membrane</location>
        <topology evidence="2 9">Multi-pass membrane protein</topology>
    </subcellularLocation>
</comment>
<evidence type="ECO:0000256" key="6">
    <source>
        <dbReference type="ARBA" id="ARBA00022692"/>
    </source>
</evidence>
<dbReference type="Pfam" id="PF06237">
    <property type="entry name" value="SLC52_ribofla_tr"/>
    <property type="match status" value="1"/>
</dbReference>